<dbReference type="Pfam" id="PF21674">
    <property type="entry name" value="CCDC22_N"/>
    <property type="match status" value="1"/>
</dbReference>
<evidence type="ECO:0000256" key="1">
    <source>
        <dbReference type="ARBA" id="ARBA00006438"/>
    </source>
</evidence>
<name>A0AAV7LUN7_PLEWA</name>
<evidence type="ECO:0000259" key="5">
    <source>
        <dbReference type="Pfam" id="PF05667"/>
    </source>
</evidence>
<evidence type="ECO:0000313" key="7">
    <source>
        <dbReference type="EMBL" id="KAJ1094991.1"/>
    </source>
</evidence>
<dbReference type="EMBL" id="JANPWB010000014">
    <property type="protein sequence ID" value="KAJ1094991.1"/>
    <property type="molecule type" value="Genomic_DNA"/>
</dbReference>
<sequence>MVSGRRGVEWGCGAARCGLRGTSTTERARGSWEDGHSPDRAGDFTYSPQRSSSSPNVPMDEVDKILIRSLRLCGTEIPEDVDSLRQFTTELIVESVVQCLRVINPGVGNGISHVLPPGMSARFRIGMSLAQACQDLGYQGELGYQTFLYSSEPDIRRLLIFLVEKLPRDATEDTDQPAGKTGVLQRAIAARIKAQLSLPWVPPLCRTPSLQLAQGSWRMLRFHVQPLVLVGEKDAAGQKICPELQEYYQKYLLPVCEQPTHPAFLAASLLERNMADLSGVQEWESEWKSQGLASRLSAEEYRLRKRQRLQKRVQEQLRQCSQRLAEAQHTPGTSLDLAGMLKSFVAGGEDALTKGSRFTHTEKFTFKPEAERLASQLQASAESQPSSKKNEQDILAEQQQEMETLQQQLDGLTAKIEEVGADIRKLNLSMAQVDDEMKQTQLGSEEKDSVLKIKKQALDLLPDAENNLAKLQMVVESSAQRIVHLASQWEKHRVPLIEQHRQLKKLYDHRELESSRRFADIKELHDRIRAGADEAKRKEELHRQLIAEYESLPKDVSRAAYTQRILEIVGNIKKQKEEITKILSDTKDLQKEINSLTGKLERTFAVTDELVFKDAKQDESVRKAYKYLAALHENCLQLIETIEDTGTIMREIRDLEEQIETETTKKTLSNLEKIMEDYRAIKQENASLLTRAKES</sequence>
<evidence type="ECO:0000313" key="8">
    <source>
        <dbReference type="Proteomes" id="UP001066276"/>
    </source>
</evidence>
<dbReference type="InterPro" id="IPR048348">
    <property type="entry name" value="CCDC22_CC"/>
</dbReference>
<dbReference type="PANTHER" id="PTHR15668">
    <property type="entry name" value="JM1 PROTEIN"/>
    <property type="match status" value="1"/>
</dbReference>
<keyword evidence="3" id="KW-0175">Coiled coil</keyword>
<evidence type="ECO:0000256" key="4">
    <source>
        <dbReference type="SAM" id="MobiDB-lite"/>
    </source>
</evidence>
<evidence type="ECO:0000256" key="2">
    <source>
        <dbReference type="ARBA" id="ARBA00016694"/>
    </source>
</evidence>
<keyword evidence="8" id="KW-1185">Reference proteome</keyword>
<feature type="domain" description="CCDC22 N-terminal" evidence="6">
    <location>
        <begin position="59"/>
        <end position="167"/>
    </location>
</feature>
<dbReference type="AlphaFoldDB" id="A0AAV7LUN7"/>
<comment type="similarity">
    <text evidence="1">Belongs to the CCDC22 family.</text>
</comment>
<gene>
    <name evidence="7" type="ORF">NDU88_000163</name>
</gene>
<evidence type="ECO:0000256" key="3">
    <source>
        <dbReference type="SAM" id="Coils"/>
    </source>
</evidence>
<proteinExistence type="inferred from homology"/>
<feature type="coiled-coil region" evidence="3">
    <location>
        <begin position="388"/>
        <end position="422"/>
    </location>
</feature>
<feature type="coiled-coil region" evidence="3">
    <location>
        <begin position="532"/>
        <end position="592"/>
    </location>
</feature>
<comment type="caution">
    <text evidence="7">The sequence shown here is derived from an EMBL/GenBank/DDBJ whole genome shotgun (WGS) entry which is preliminary data.</text>
</comment>
<dbReference type="PANTHER" id="PTHR15668:SF4">
    <property type="entry name" value="COILED-COIL DOMAIN-CONTAINING PROTEIN 22"/>
    <property type="match status" value="1"/>
</dbReference>
<protein>
    <recommendedName>
        <fullName evidence="2">Coiled-coil domain-containing protein 22</fullName>
    </recommendedName>
</protein>
<feature type="domain" description="CCDC22 coiled-coil" evidence="5">
    <location>
        <begin position="186"/>
        <end position="665"/>
    </location>
</feature>
<dbReference type="GO" id="GO:0097602">
    <property type="term" value="F:cullin family protein binding"/>
    <property type="evidence" value="ECO:0007669"/>
    <property type="project" value="TreeGrafter"/>
</dbReference>
<evidence type="ECO:0000259" key="6">
    <source>
        <dbReference type="Pfam" id="PF21674"/>
    </source>
</evidence>
<organism evidence="7 8">
    <name type="scientific">Pleurodeles waltl</name>
    <name type="common">Iberian ribbed newt</name>
    <dbReference type="NCBI Taxonomy" id="8319"/>
    <lineage>
        <taxon>Eukaryota</taxon>
        <taxon>Metazoa</taxon>
        <taxon>Chordata</taxon>
        <taxon>Craniata</taxon>
        <taxon>Vertebrata</taxon>
        <taxon>Euteleostomi</taxon>
        <taxon>Amphibia</taxon>
        <taxon>Batrachia</taxon>
        <taxon>Caudata</taxon>
        <taxon>Salamandroidea</taxon>
        <taxon>Salamandridae</taxon>
        <taxon>Pleurodelinae</taxon>
        <taxon>Pleurodeles</taxon>
    </lineage>
</organism>
<reference evidence="7" key="1">
    <citation type="journal article" date="2022" name="bioRxiv">
        <title>Sequencing and chromosome-scale assembly of the giantPleurodeles waltlgenome.</title>
        <authorList>
            <person name="Brown T."/>
            <person name="Elewa A."/>
            <person name="Iarovenko S."/>
            <person name="Subramanian E."/>
            <person name="Araus A.J."/>
            <person name="Petzold A."/>
            <person name="Susuki M."/>
            <person name="Suzuki K.-i.T."/>
            <person name="Hayashi T."/>
            <person name="Toyoda A."/>
            <person name="Oliveira C."/>
            <person name="Osipova E."/>
            <person name="Leigh N.D."/>
            <person name="Simon A."/>
            <person name="Yun M.H."/>
        </authorList>
    </citation>
    <scope>NUCLEOTIDE SEQUENCE</scope>
    <source>
        <strain evidence="7">20211129_DDA</strain>
        <tissue evidence="7">Liver</tissue>
    </source>
</reference>
<dbReference type="Proteomes" id="UP001066276">
    <property type="component" value="Chromosome 10"/>
</dbReference>
<dbReference type="GO" id="GO:2000060">
    <property type="term" value="P:positive regulation of ubiquitin-dependent protein catabolic process"/>
    <property type="evidence" value="ECO:0007669"/>
    <property type="project" value="TreeGrafter"/>
</dbReference>
<feature type="compositionally biased region" description="Basic and acidic residues" evidence="4">
    <location>
        <begin position="26"/>
        <end position="42"/>
    </location>
</feature>
<feature type="region of interest" description="Disordered" evidence="4">
    <location>
        <begin position="23"/>
        <end position="58"/>
    </location>
</feature>
<feature type="compositionally biased region" description="Polar residues" evidence="4">
    <location>
        <begin position="46"/>
        <end position="56"/>
    </location>
</feature>
<dbReference type="Pfam" id="PF05667">
    <property type="entry name" value="CCDC22_CC"/>
    <property type="match status" value="1"/>
</dbReference>
<dbReference type="InterPro" id="IPR048349">
    <property type="entry name" value="CCDC22_N"/>
</dbReference>
<dbReference type="InterPro" id="IPR008530">
    <property type="entry name" value="CCDC22"/>
</dbReference>
<accession>A0AAV7LUN7</accession>